<dbReference type="GeneID" id="66065626"/>
<proteinExistence type="predicted"/>
<evidence type="ECO:0000256" key="1">
    <source>
        <dbReference type="ARBA" id="ARBA00004651"/>
    </source>
</evidence>
<evidence type="ECO:0000256" key="10">
    <source>
        <dbReference type="ARBA" id="ARBA00023136"/>
    </source>
</evidence>
<evidence type="ECO:0000256" key="15">
    <source>
        <dbReference type="SAM" id="Phobius"/>
    </source>
</evidence>
<gene>
    <name evidence="18" type="ORF">UV8b_04848</name>
    <name evidence="17" type="ORF">UVI_02041520</name>
</gene>
<evidence type="ECO:0000313" key="18">
    <source>
        <dbReference type="EMBL" id="QUC20607.1"/>
    </source>
</evidence>
<dbReference type="OrthoDB" id="427456at2759"/>
<feature type="domain" description="Ion transport" evidence="16">
    <location>
        <begin position="54"/>
        <end position="165"/>
    </location>
</feature>
<evidence type="ECO:0000256" key="3">
    <source>
        <dbReference type="ARBA" id="ARBA00022448"/>
    </source>
</evidence>
<feature type="transmembrane region" description="Helical" evidence="15">
    <location>
        <begin position="54"/>
        <end position="76"/>
    </location>
</feature>
<reference evidence="20" key="2">
    <citation type="journal article" date="2016" name="Genome Announc.">
        <title>Genome sequence of Ustilaginoidea virens IPU010, a rice pathogenic fungus causing false smut.</title>
        <authorList>
            <person name="Kumagai T."/>
            <person name="Ishii T."/>
            <person name="Terai G."/>
            <person name="Umemura M."/>
            <person name="Machida M."/>
            <person name="Asai K."/>
        </authorList>
    </citation>
    <scope>NUCLEOTIDE SEQUENCE [LARGE SCALE GENOMIC DNA]</scope>
    <source>
        <strain evidence="20">IPU010</strain>
    </source>
</reference>
<evidence type="ECO:0000256" key="9">
    <source>
        <dbReference type="ARBA" id="ARBA00023065"/>
    </source>
</evidence>
<dbReference type="Proteomes" id="UP000027002">
    <property type="component" value="Chromosome 4"/>
</dbReference>
<dbReference type="GO" id="GO:0005886">
    <property type="term" value="C:plasma membrane"/>
    <property type="evidence" value="ECO:0007669"/>
    <property type="project" value="UniProtKB-SubCell"/>
</dbReference>
<feature type="coiled-coil region" evidence="13">
    <location>
        <begin position="163"/>
        <end position="197"/>
    </location>
</feature>
<accession>A0A1B5KXJ3</accession>
<evidence type="ECO:0000313" key="19">
    <source>
        <dbReference type="Proteomes" id="UP000027002"/>
    </source>
</evidence>
<evidence type="ECO:0000313" key="20">
    <source>
        <dbReference type="Proteomes" id="UP000054053"/>
    </source>
</evidence>
<dbReference type="AlphaFoldDB" id="A0A1B5KXJ3"/>
<dbReference type="Proteomes" id="UP000054053">
    <property type="component" value="Unassembled WGS sequence"/>
</dbReference>
<comment type="subcellular location">
    <subcellularLocation>
        <location evidence="1">Cell membrane</location>
        <topology evidence="1">Multi-pass membrane protein</topology>
    </subcellularLocation>
</comment>
<keyword evidence="3" id="KW-0813">Transport</keyword>
<dbReference type="InterPro" id="IPR031846">
    <property type="entry name" value="Hvcn1"/>
</dbReference>
<evidence type="ECO:0000256" key="2">
    <source>
        <dbReference type="ARBA" id="ARBA00015897"/>
    </source>
</evidence>
<evidence type="ECO:0000256" key="4">
    <source>
        <dbReference type="ARBA" id="ARBA00022475"/>
    </source>
</evidence>
<dbReference type="PANTHER" id="PTHR46480">
    <property type="entry name" value="F20B24.22"/>
    <property type="match status" value="1"/>
</dbReference>
<evidence type="ECO:0000256" key="5">
    <source>
        <dbReference type="ARBA" id="ARBA00022692"/>
    </source>
</evidence>
<feature type="region of interest" description="Disordered" evidence="14">
    <location>
        <begin position="1"/>
        <end position="27"/>
    </location>
</feature>
<keyword evidence="4" id="KW-1003">Cell membrane</keyword>
<reference evidence="17" key="1">
    <citation type="journal article" date="2016" name="Genome Announc.">
        <title>Genome Sequence of Ustilaginoidea virens IPU010, a Rice Pathogenic Fungus Causing False Smut.</title>
        <authorList>
            <person name="Kumagai T."/>
            <person name="Ishii T."/>
            <person name="Terai G."/>
            <person name="Umemura M."/>
            <person name="Machida M."/>
            <person name="Asai K."/>
        </authorList>
    </citation>
    <scope>NUCLEOTIDE SEQUENCE [LARGE SCALE GENOMIC DNA]</scope>
    <source>
        <strain evidence="17">IPU010</strain>
    </source>
</reference>
<keyword evidence="5 15" id="KW-0812">Transmembrane</keyword>
<evidence type="ECO:0000256" key="14">
    <source>
        <dbReference type="SAM" id="MobiDB-lite"/>
    </source>
</evidence>
<dbReference type="GO" id="GO:0030171">
    <property type="term" value="F:voltage-gated proton channel activity"/>
    <property type="evidence" value="ECO:0007669"/>
    <property type="project" value="InterPro"/>
</dbReference>
<dbReference type="InterPro" id="IPR005821">
    <property type="entry name" value="Ion_trans_dom"/>
</dbReference>
<evidence type="ECO:0000256" key="12">
    <source>
        <dbReference type="ARBA" id="ARBA00031989"/>
    </source>
</evidence>
<keyword evidence="6" id="KW-0851">Voltage-gated channel</keyword>
<feature type="transmembrane region" description="Helical" evidence="15">
    <location>
        <begin position="96"/>
        <end position="118"/>
    </location>
</feature>
<evidence type="ECO:0000256" key="11">
    <source>
        <dbReference type="ARBA" id="ARBA00023303"/>
    </source>
</evidence>
<dbReference type="EMBL" id="CP072756">
    <property type="protein sequence ID" value="QUC20607.1"/>
    <property type="molecule type" value="Genomic_DNA"/>
</dbReference>
<dbReference type="Pfam" id="PF00520">
    <property type="entry name" value="Ion_trans"/>
    <property type="match status" value="1"/>
</dbReference>
<evidence type="ECO:0000313" key="17">
    <source>
        <dbReference type="EMBL" id="GAO15329.1"/>
    </source>
</evidence>
<dbReference type="PANTHER" id="PTHR46480:SF1">
    <property type="entry name" value="VOLTAGE-GATED HYDROGEN CHANNEL 1"/>
    <property type="match status" value="1"/>
</dbReference>
<dbReference type="RefSeq" id="XP_042998280.1">
    <property type="nucleotide sequence ID" value="XM_043142346.1"/>
</dbReference>
<dbReference type="KEGG" id="uvi:66065626"/>
<dbReference type="Gene3D" id="1.20.120.350">
    <property type="entry name" value="Voltage-gated potassium channels. Chain C"/>
    <property type="match status" value="1"/>
</dbReference>
<dbReference type="GO" id="GO:0034702">
    <property type="term" value="C:monoatomic ion channel complex"/>
    <property type="evidence" value="ECO:0007669"/>
    <property type="project" value="UniProtKB-KW"/>
</dbReference>
<keyword evidence="8 13" id="KW-0175">Coiled coil</keyword>
<keyword evidence="10 15" id="KW-0472">Membrane</keyword>
<evidence type="ECO:0000256" key="8">
    <source>
        <dbReference type="ARBA" id="ARBA00023054"/>
    </source>
</evidence>
<keyword evidence="19" id="KW-1185">Reference proteome</keyword>
<protein>
    <recommendedName>
        <fullName evidence="2">Voltage-gated hydrogen channel 1</fullName>
    </recommendedName>
    <alternativeName>
        <fullName evidence="12">Hydrogen voltage-gated channel 1</fullName>
    </alternativeName>
</protein>
<keyword evidence="11" id="KW-0407">Ion channel</keyword>
<evidence type="ECO:0000259" key="16">
    <source>
        <dbReference type="Pfam" id="PF00520"/>
    </source>
</evidence>
<evidence type="ECO:0000256" key="7">
    <source>
        <dbReference type="ARBA" id="ARBA00022989"/>
    </source>
</evidence>
<reference evidence="18" key="3">
    <citation type="submission" date="2020-03" db="EMBL/GenBank/DDBJ databases">
        <title>A mixture of massive structural variations and highly conserved coding sequences in Ustilaginoidea virens genome.</title>
        <authorList>
            <person name="Zhang K."/>
            <person name="Zhao Z."/>
            <person name="Zhang Z."/>
            <person name="Li Y."/>
            <person name="Hsiang T."/>
            <person name="Sun W."/>
        </authorList>
    </citation>
    <scope>NUCLEOTIDE SEQUENCE</scope>
    <source>
        <strain evidence="18">UV-8b</strain>
    </source>
</reference>
<sequence length="209" mass="23158">MPHPSLSVPLLRPLENQPPPSSPGPSATRRALARLVRFQRKGRVLLSSQKKHSLIMLIVALDVVALLANVFVQLVACEMHRSDEQWVKHLTGGLEVLGLVFSSLFMVELAACLFSYGLSYLTSWFHLFDAAVIVASFAIDLATRGLAESIGSLVIVLRLWRLAKISEEVVVGATERLEALEQQMEELTHENMALRQRLGIESHEPSGQE</sequence>
<dbReference type="InterPro" id="IPR027359">
    <property type="entry name" value="Volt_channel_dom_sf"/>
</dbReference>
<keyword evidence="9" id="KW-0406">Ion transport</keyword>
<evidence type="ECO:0000256" key="13">
    <source>
        <dbReference type="SAM" id="Coils"/>
    </source>
</evidence>
<dbReference type="EMBL" id="BBTG02000023">
    <property type="protein sequence ID" value="GAO15329.1"/>
    <property type="molecule type" value="Genomic_DNA"/>
</dbReference>
<name>A0A1B5KXJ3_USTVR</name>
<organism evidence="17 20">
    <name type="scientific">Ustilaginoidea virens</name>
    <name type="common">Rice false smut fungus</name>
    <name type="synonym">Villosiclava virens</name>
    <dbReference type="NCBI Taxonomy" id="1159556"/>
    <lineage>
        <taxon>Eukaryota</taxon>
        <taxon>Fungi</taxon>
        <taxon>Dikarya</taxon>
        <taxon>Ascomycota</taxon>
        <taxon>Pezizomycotina</taxon>
        <taxon>Sordariomycetes</taxon>
        <taxon>Hypocreomycetidae</taxon>
        <taxon>Hypocreales</taxon>
        <taxon>Clavicipitaceae</taxon>
        <taxon>Ustilaginoidea</taxon>
    </lineage>
</organism>
<evidence type="ECO:0000256" key="6">
    <source>
        <dbReference type="ARBA" id="ARBA00022882"/>
    </source>
</evidence>
<keyword evidence="7 15" id="KW-1133">Transmembrane helix</keyword>